<evidence type="ECO:0000313" key="1">
    <source>
        <dbReference type="EMBL" id="AQS83891.1"/>
    </source>
</evidence>
<reference evidence="1 2" key="1">
    <citation type="submission" date="2016-03" db="EMBL/GenBank/DDBJ databases">
        <title>Acetic acid bacteria sequencing.</title>
        <authorList>
            <person name="Brandt J."/>
            <person name="Jakob F."/>
            <person name="Vogel R.F."/>
        </authorList>
    </citation>
    <scope>NUCLEOTIDE SEQUENCE [LARGE SCALE GENOMIC DNA]</scope>
    <source>
        <strain evidence="1 2">TMW2.1153</strain>
    </source>
</reference>
<keyword evidence="2" id="KW-1185">Reference proteome</keyword>
<organism evidence="1 2">
    <name type="scientific">Acetobacter aceti</name>
    <dbReference type="NCBI Taxonomy" id="435"/>
    <lineage>
        <taxon>Bacteria</taxon>
        <taxon>Pseudomonadati</taxon>
        <taxon>Pseudomonadota</taxon>
        <taxon>Alphaproteobacteria</taxon>
        <taxon>Acetobacterales</taxon>
        <taxon>Acetobacteraceae</taxon>
        <taxon>Acetobacter</taxon>
        <taxon>Acetobacter subgen. Acetobacter</taxon>
    </lineage>
</organism>
<dbReference type="AlphaFoldDB" id="A0A1U9KDL4"/>
<dbReference type="Proteomes" id="UP000188937">
    <property type="component" value="Chromosome"/>
</dbReference>
<sequence length="89" mass="9516">MVKVLDQLFNLVQHRPAMHGIGTVGRMGKLIKVVSNTGKLMTYPAQFIGNAWPIMPGQFCTGQEGAYPVGGCGMTMSAGHMVPAHQFIG</sequence>
<proteinExistence type="predicted"/>
<evidence type="ECO:0000313" key="2">
    <source>
        <dbReference type="Proteomes" id="UP000188937"/>
    </source>
</evidence>
<dbReference type="KEGG" id="aace:A0U92_02910"/>
<gene>
    <name evidence="1" type="ORF">A0U92_02910</name>
</gene>
<name>A0A1U9KDL4_ACEAC</name>
<protein>
    <submittedName>
        <fullName evidence="1">Uncharacterized protein</fullName>
    </submittedName>
</protein>
<accession>A0A1U9KDL4</accession>
<dbReference type="EMBL" id="CP014692">
    <property type="protein sequence ID" value="AQS83891.1"/>
    <property type="molecule type" value="Genomic_DNA"/>
</dbReference>